<proteinExistence type="predicted"/>
<dbReference type="PANTHER" id="PTHR24166">
    <property type="entry name" value="ROLLING PEBBLES, ISOFORM B"/>
    <property type="match status" value="1"/>
</dbReference>
<feature type="repeat" description="ANK" evidence="3">
    <location>
        <begin position="180"/>
        <end position="212"/>
    </location>
</feature>
<feature type="repeat" description="ANK" evidence="3">
    <location>
        <begin position="854"/>
        <end position="886"/>
    </location>
</feature>
<feature type="repeat" description="ANK" evidence="3">
    <location>
        <begin position="647"/>
        <end position="679"/>
    </location>
</feature>
<dbReference type="InterPro" id="IPR050889">
    <property type="entry name" value="Dendritic_Spine_Reg/Scaffold"/>
</dbReference>
<feature type="repeat" description="ANK" evidence="3">
    <location>
        <begin position="81"/>
        <end position="113"/>
    </location>
</feature>
<keyword evidence="1" id="KW-0677">Repeat</keyword>
<feature type="repeat" description="ANK" evidence="3">
    <location>
        <begin position="412"/>
        <end position="444"/>
    </location>
</feature>
<dbReference type="PROSITE" id="PS50088">
    <property type="entry name" value="ANK_REPEAT"/>
    <property type="match status" value="22"/>
</dbReference>
<feature type="repeat" description="ANK" evidence="3">
    <location>
        <begin position="887"/>
        <end position="919"/>
    </location>
</feature>
<feature type="repeat" description="ANK" evidence="3">
    <location>
        <begin position="445"/>
        <end position="477"/>
    </location>
</feature>
<dbReference type="InterPro" id="IPR036770">
    <property type="entry name" value="Ankyrin_rpt-contain_sf"/>
</dbReference>
<evidence type="ECO:0000256" key="1">
    <source>
        <dbReference type="ARBA" id="ARBA00022737"/>
    </source>
</evidence>
<evidence type="ECO:0000256" key="3">
    <source>
        <dbReference type="PROSITE-ProRule" id="PRU00023"/>
    </source>
</evidence>
<gene>
    <name evidence="5" type="ORF">Daesc_009635</name>
</gene>
<feature type="repeat" description="ANK" evidence="3">
    <location>
        <begin position="821"/>
        <end position="853"/>
    </location>
</feature>
<feature type="repeat" description="ANK" evidence="3">
    <location>
        <begin position="147"/>
        <end position="179"/>
    </location>
</feature>
<sequence length="1640" mass="180170">MSALIHQTSLSQEDKSREQLSDVIDSSSQLGRLLRYRGYRPLGEHQSRSEALIWASEKGDYYIVQTLLNEGTDVNSKFGRNESTALHFAASAGQCEIVALLADAKADLDVDDNLGNNALYLAATYGHTDVVKQLIHFGADYTRRFVEGKGLLHIATERGHCEVIKVLHATNLDINQPDDDGRTPVHQACFHNKLEALQLLIRLGANIHATNSRGQTPLHDAAQADNAGMVQALVESGADITVTDEEGVTAFHEAALRRSQSVVQLLLEYGVDVDEKCSSGGVTALTVASMVGCTEIVRLLLEHHAAINTMDVEGNGALQYAATSEYTETMQFLLENGADIEARNYKSETPLLRAASAGAREAVRVLVENGADLGSKDFEGLTVLHRAVDARDKPLVRYLLKTDVALEAKTCKGRTALSFAAELGDKDLASLLLASGADITTVDDRLRTPLHHAAREGWETVVEVLTENGADPSAEMIDGRRPEALANEKGHEKVASLLAKKTPVSKRGLEQLRTQSISTMVASAANGNISQVTQLLDRGIEIDSLDLNGRSAISAAAEHGQDELINLLIQQGGDVNLRDENGETGLWWASRYGHNATVRLLLGAKAAVDLADSDGQTPLSAAAQKGHDGVVGTLLDKGSNPNTETLYGKTPLIFAAAAGHTPVVKLLINSGAEIDLITPRDETALSVAEANGHEKVVELLKNYNALNYESGDETSEGLEDNLMYSNMLIRAAANGRVPEILRLLRIGASVDGSGRGKVPLVRAANGGYIHAVTTLLGNGAEVDIPERDGLTALGAAARSGHPSIVRLLQEQGANVNHKQIDWRMPLSMAAEYGHDDVVRLLIELGAWTDAKDKGLRTPLWHAVSNNQQAVIDTLLEKGANVDYADNRGQTPLLMAVRNGNLGLCKLLLEKGAHMSSDTAASRSPLSLAAQKGYTAIVELLVDHGADLNHLSYKCRTPLILAVKEDESMVVKILIEAGADINVKDDNHRTALSYVKESGNEIILKLFTQAAVLRQSNERVMAKAEHESLARRHRHSYEAIPEGFIRVIELHPGKTGDIISFELTDVDLSKSPSFEALSYEWKGKVGTIPVQCNRDRLLVTPNCEAALKTLRSETGTRVLWIDAVCINQDDAEERNTQVAMMTEIYRKAKAVLMWTGKEEEYTGLAFSHIPTLSYIHEQLCNDPANSLDLAPFEERQDLIEMIENTDHLQQVVEGWEDLSSRSYFRRAWVFQEVILAGSRGVVMCGKYHCPWNVFKSALLGYGSLKGEMDPSITSIMYNDNDFSKEGQLDLYFSLYAMTTFGAGDGRDRVFATLGLTPQLEDGLINRRPVADYTKSVEEVFIDTSRYLIEWYGMKLWDFIYEAHTRSSPEVEKLPSWAVDFTRPVAAPKAQFQAFDKPQPIYENLVIGQPVTTPLSLHVDGCILDRVVLKVSITKERDTYDIVKQVVQCMDRFGRGIYDLYPSIEKKVGGASETTGTGMTIGQALLTALLFNDREYPGNDIDIVSFLAWKLLNDDKTPSKSKHAPAFLQSYIASWDDRSRECKDFDLSICRRMEKSHSYDMDIVYTEKGYFGVTYVGGAEDGMVVALIGGCSQLSLLREKSDSQNIWYENVAFVCYYGWTDDNIKKLEDIENGLEPERLEIR</sequence>
<comment type="caution">
    <text evidence="5">The sequence shown here is derived from an EMBL/GenBank/DDBJ whole genome shotgun (WGS) entry which is preliminary data.</text>
</comment>
<feature type="repeat" description="ANK" evidence="3">
    <location>
        <begin position="953"/>
        <end position="985"/>
    </location>
</feature>
<accession>A0AAX6MBI0</accession>
<feature type="repeat" description="ANK" evidence="3">
    <location>
        <begin position="614"/>
        <end position="646"/>
    </location>
</feature>
<dbReference type="InterPro" id="IPR010730">
    <property type="entry name" value="HET"/>
</dbReference>
<feature type="repeat" description="ANK" evidence="3">
    <location>
        <begin position="920"/>
        <end position="952"/>
    </location>
</feature>
<keyword evidence="6" id="KW-1185">Reference proteome</keyword>
<feature type="repeat" description="ANK" evidence="3">
    <location>
        <begin position="755"/>
        <end position="787"/>
    </location>
</feature>
<dbReference type="SMART" id="SM00248">
    <property type="entry name" value="ANK"/>
    <property type="match status" value="29"/>
</dbReference>
<organism evidence="5 6">
    <name type="scientific">Daldinia eschscholtzii</name>
    <dbReference type="NCBI Taxonomy" id="292717"/>
    <lineage>
        <taxon>Eukaryota</taxon>
        <taxon>Fungi</taxon>
        <taxon>Dikarya</taxon>
        <taxon>Ascomycota</taxon>
        <taxon>Pezizomycotina</taxon>
        <taxon>Sordariomycetes</taxon>
        <taxon>Xylariomycetidae</taxon>
        <taxon>Xylariales</taxon>
        <taxon>Hypoxylaceae</taxon>
        <taxon>Daldinia</taxon>
    </lineage>
</organism>
<dbReference type="PRINTS" id="PR01415">
    <property type="entry name" value="ANKYRIN"/>
</dbReference>
<name>A0AAX6MBI0_9PEZI</name>
<feature type="repeat" description="ANK" evidence="3">
    <location>
        <begin position="788"/>
        <end position="820"/>
    </location>
</feature>
<feature type="repeat" description="ANK" evidence="3">
    <location>
        <begin position="313"/>
        <end position="345"/>
    </location>
</feature>
<dbReference type="Pfam" id="PF13637">
    <property type="entry name" value="Ank_4"/>
    <property type="match status" value="1"/>
</dbReference>
<evidence type="ECO:0000313" key="5">
    <source>
        <dbReference type="EMBL" id="KAK6949552.1"/>
    </source>
</evidence>
<dbReference type="Pfam" id="PF00023">
    <property type="entry name" value="Ank"/>
    <property type="match status" value="5"/>
</dbReference>
<dbReference type="SUPFAM" id="SSF48403">
    <property type="entry name" value="Ankyrin repeat"/>
    <property type="match status" value="3"/>
</dbReference>
<reference evidence="5 6" key="1">
    <citation type="journal article" date="2024" name="Front Chem Biol">
        <title>Unveiling the potential of Daldinia eschscholtzii MFLUCC 19-0629 through bioactivity and bioinformatics studies for enhanced sustainable agriculture production.</title>
        <authorList>
            <person name="Brooks S."/>
            <person name="Weaver J.A."/>
            <person name="Klomchit A."/>
            <person name="Alharthi S.A."/>
            <person name="Onlamun T."/>
            <person name="Nurani R."/>
            <person name="Vong T.K."/>
            <person name="Alberti F."/>
            <person name="Greco C."/>
        </authorList>
    </citation>
    <scope>NUCLEOTIDE SEQUENCE [LARGE SCALE GENOMIC DNA]</scope>
    <source>
        <strain evidence="5">MFLUCC 19-0629</strain>
    </source>
</reference>
<dbReference type="Pfam" id="PF12796">
    <property type="entry name" value="Ank_2"/>
    <property type="match status" value="6"/>
</dbReference>
<dbReference type="Pfam" id="PF06985">
    <property type="entry name" value="HET"/>
    <property type="match status" value="1"/>
</dbReference>
<evidence type="ECO:0000259" key="4">
    <source>
        <dbReference type="Pfam" id="PF06985"/>
    </source>
</evidence>
<dbReference type="Proteomes" id="UP001369815">
    <property type="component" value="Unassembled WGS sequence"/>
</dbReference>
<feature type="repeat" description="ANK" evidence="3">
    <location>
        <begin position="548"/>
        <end position="580"/>
    </location>
</feature>
<feature type="repeat" description="ANK" evidence="3">
    <location>
        <begin position="213"/>
        <end position="245"/>
    </location>
</feature>
<feature type="repeat" description="ANK" evidence="3">
    <location>
        <begin position="246"/>
        <end position="278"/>
    </location>
</feature>
<evidence type="ECO:0000313" key="6">
    <source>
        <dbReference type="Proteomes" id="UP001369815"/>
    </source>
</evidence>
<feature type="repeat" description="ANK" evidence="3">
    <location>
        <begin position="581"/>
        <end position="613"/>
    </location>
</feature>
<evidence type="ECO:0000256" key="2">
    <source>
        <dbReference type="ARBA" id="ARBA00023043"/>
    </source>
</evidence>
<keyword evidence="2 3" id="KW-0040">ANK repeat</keyword>
<feature type="domain" description="Heterokaryon incompatibility" evidence="4">
    <location>
        <begin position="1073"/>
        <end position="1231"/>
    </location>
</feature>
<feature type="repeat" description="ANK" evidence="3">
    <location>
        <begin position="114"/>
        <end position="140"/>
    </location>
</feature>
<feature type="repeat" description="ANK" evidence="3">
    <location>
        <begin position="280"/>
        <end position="312"/>
    </location>
</feature>
<dbReference type="PROSITE" id="PS50297">
    <property type="entry name" value="ANK_REP_REGION"/>
    <property type="match status" value="21"/>
</dbReference>
<feature type="repeat" description="ANK" evidence="3">
    <location>
        <begin position="346"/>
        <end position="378"/>
    </location>
</feature>
<dbReference type="Gene3D" id="1.25.40.20">
    <property type="entry name" value="Ankyrin repeat-containing domain"/>
    <property type="match status" value="7"/>
</dbReference>
<dbReference type="EMBL" id="JBANMG010000009">
    <property type="protein sequence ID" value="KAK6949552.1"/>
    <property type="molecule type" value="Genomic_DNA"/>
</dbReference>
<dbReference type="PANTHER" id="PTHR24166:SF48">
    <property type="entry name" value="PROTEIN VAPYRIN"/>
    <property type="match status" value="1"/>
</dbReference>
<protein>
    <recommendedName>
        <fullName evidence="4">Heterokaryon incompatibility domain-containing protein</fullName>
    </recommendedName>
</protein>
<dbReference type="InterPro" id="IPR002110">
    <property type="entry name" value="Ankyrin_rpt"/>
</dbReference>